<dbReference type="PROSITE" id="PS00374">
    <property type="entry name" value="MGMT"/>
    <property type="match status" value="1"/>
</dbReference>
<dbReference type="RefSeq" id="WP_345196241.1">
    <property type="nucleotide sequence ID" value="NZ_BAABFL010000366.1"/>
</dbReference>
<dbReference type="NCBIfam" id="TIGR00589">
    <property type="entry name" value="ogt"/>
    <property type="match status" value="1"/>
</dbReference>
<dbReference type="SMART" id="SM00342">
    <property type="entry name" value="HTH_ARAC"/>
    <property type="match status" value="1"/>
</dbReference>
<evidence type="ECO:0000256" key="3">
    <source>
        <dbReference type="ARBA" id="ARBA00022679"/>
    </source>
</evidence>
<keyword evidence="3" id="KW-0808">Transferase</keyword>
<gene>
    <name evidence="10" type="ORF">GCM10023116_24240</name>
</gene>
<keyword evidence="4" id="KW-0227">DNA damage</keyword>
<dbReference type="SUPFAM" id="SSF46689">
    <property type="entry name" value="Homeodomain-like"/>
    <property type="match status" value="1"/>
</dbReference>
<proteinExistence type="predicted"/>
<keyword evidence="11" id="KW-1185">Reference proteome</keyword>
<dbReference type="Gene3D" id="1.10.10.60">
    <property type="entry name" value="Homeodomain-like"/>
    <property type="match status" value="1"/>
</dbReference>
<evidence type="ECO:0000256" key="5">
    <source>
        <dbReference type="ARBA" id="ARBA00023015"/>
    </source>
</evidence>
<dbReference type="Pfam" id="PF01035">
    <property type="entry name" value="DNA_binding_1"/>
    <property type="match status" value="1"/>
</dbReference>
<dbReference type="InterPro" id="IPR009057">
    <property type="entry name" value="Homeodomain-like_sf"/>
</dbReference>
<reference evidence="11" key="1">
    <citation type="journal article" date="2019" name="Int. J. Syst. Evol. Microbiol.">
        <title>The Global Catalogue of Microorganisms (GCM) 10K type strain sequencing project: providing services to taxonomists for standard genome sequencing and annotation.</title>
        <authorList>
            <consortium name="The Broad Institute Genomics Platform"/>
            <consortium name="The Broad Institute Genome Sequencing Center for Infectious Disease"/>
            <person name="Wu L."/>
            <person name="Ma J."/>
        </authorList>
    </citation>
    <scope>NUCLEOTIDE SEQUENCE [LARGE SCALE GENOMIC DNA]</scope>
    <source>
        <strain evidence="11">JCM 17805</strain>
    </source>
</reference>
<dbReference type="PANTHER" id="PTHR10815:SF13">
    <property type="entry name" value="METHYLATED-DNA--PROTEIN-CYSTEINE METHYLTRANSFERASE"/>
    <property type="match status" value="1"/>
</dbReference>
<dbReference type="PANTHER" id="PTHR10815">
    <property type="entry name" value="METHYLATED-DNA--PROTEIN-CYSTEINE METHYLTRANSFERASE"/>
    <property type="match status" value="1"/>
</dbReference>
<protein>
    <submittedName>
        <fullName evidence="10">Methylated-DNA--[protein]-cysteine S-methyltransferase</fullName>
    </submittedName>
</protein>
<sequence length="281" mass="30578">MNDSALDSAEQYQTIARAIHYICANAKRQPTLKEIAEAMGFSEYHLQRVFTAWAGVSPKRFLQYVTKAHALEALRASQDVLGVSLDAGLSGSGRLHDLMVSCEAMSPGEIKALGGGLVIGFGLAPTPFGQALLGWTPRGICHLVFCDSDESVQIESLKSRWPESTLQRDDLAASQLSGRIFAKELERGKLHLVIRGTNFQIKVWEALLQVPSSRVVSYRQLAELAGVPKAQRAVGSALAANTVGYLIPCHRVIRSDGELGSFRWGVARKQAIQTWEACSDG</sequence>
<dbReference type="SUPFAM" id="SSF46767">
    <property type="entry name" value="Methylated DNA-protein cysteine methyltransferase, C-terminal domain"/>
    <property type="match status" value="1"/>
</dbReference>
<organism evidence="10 11">
    <name type="scientific">Kistimonas scapharcae</name>
    <dbReference type="NCBI Taxonomy" id="1036133"/>
    <lineage>
        <taxon>Bacteria</taxon>
        <taxon>Pseudomonadati</taxon>
        <taxon>Pseudomonadota</taxon>
        <taxon>Gammaproteobacteria</taxon>
        <taxon>Oceanospirillales</taxon>
        <taxon>Endozoicomonadaceae</taxon>
        <taxon>Kistimonas</taxon>
    </lineage>
</organism>
<feature type="domain" description="HTH araC/xylS-type" evidence="9">
    <location>
        <begin position="16"/>
        <end position="113"/>
    </location>
</feature>
<evidence type="ECO:0000256" key="1">
    <source>
        <dbReference type="ARBA" id="ARBA00001286"/>
    </source>
</evidence>
<evidence type="ECO:0000256" key="8">
    <source>
        <dbReference type="ARBA" id="ARBA00049348"/>
    </source>
</evidence>
<dbReference type="InterPro" id="IPR014048">
    <property type="entry name" value="MethylDNA_cys_MeTrfase_DNA-bd"/>
</dbReference>
<accession>A0ABP8V2I0</accession>
<evidence type="ECO:0000313" key="10">
    <source>
        <dbReference type="EMBL" id="GAA4650141.1"/>
    </source>
</evidence>
<evidence type="ECO:0000256" key="6">
    <source>
        <dbReference type="ARBA" id="ARBA00023163"/>
    </source>
</evidence>
<dbReference type="InterPro" id="IPR001497">
    <property type="entry name" value="MethylDNA_cys_MeTrfase_AS"/>
</dbReference>
<dbReference type="Proteomes" id="UP001500604">
    <property type="component" value="Unassembled WGS sequence"/>
</dbReference>
<evidence type="ECO:0000256" key="7">
    <source>
        <dbReference type="ARBA" id="ARBA00023204"/>
    </source>
</evidence>
<dbReference type="Gene3D" id="1.10.10.10">
    <property type="entry name" value="Winged helix-like DNA-binding domain superfamily/Winged helix DNA-binding domain"/>
    <property type="match status" value="1"/>
</dbReference>
<evidence type="ECO:0000313" key="11">
    <source>
        <dbReference type="Proteomes" id="UP001500604"/>
    </source>
</evidence>
<evidence type="ECO:0000256" key="2">
    <source>
        <dbReference type="ARBA" id="ARBA00022603"/>
    </source>
</evidence>
<comment type="catalytic activity">
    <reaction evidence="1">
        <text>a 4-O-methyl-thymidine in DNA + L-cysteinyl-[protein] = a thymidine in DNA + S-methyl-L-cysteinyl-[protein]</text>
        <dbReference type="Rhea" id="RHEA:53428"/>
        <dbReference type="Rhea" id="RHEA-COMP:10131"/>
        <dbReference type="Rhea" id="RHEA-COMP:10132"/>
        <dbReference type="Rhea" id="RHEA-COMP:13555"/>
        <dbReference type="Rhea" id="RHEA-COMP:13556"/>
        <dbReference type="ChEBI" id="CHEBI:29950"/>
        <dbReference type="ChEBI" id="CHEBI:82612"/>
        <dbReference type="ChEBI" id="CHEBI:137386"/>
        <dbReference type="ChEBI" id="CHEBI:137387"/>
        <dbReference type="EC" id="2.1.1.63"/>
    </reaction>
</comment>
<keyword evidence="5" id="KW-0805">Transcription regulation</keyword>
<keyword evidence="6" id="KW-0804">Transcription</keyword>
<dbReference type="SUPFAM" id="SSF53155">
    <property type="entry name" value="Methylated DNA-protein cysteine methyltransferase domain"/>
    <property type="match status" value="1"/>
</dbReference>
<dbReference type="InterPro" id="IPR036388">
    <property type="entry name" value="WH-like_DNA-bd_sf"/>
</dbReference>
<dbReference type="InterPro" id="IPR036217">
    <property type="entry name" value="MethylDNA_cys_MeTrfase_DNAb"/>
</dbReference>
<dbReference type="InterPro" id="IPR018060">
    <property type="entry name" value="HTH_AraC"/>
</dbReference>
<comment type="caution">
    <text evidence="10">The sequence shown here is derived from an EMBL/GenBank/DDBJ whole genome shotgun (WGS) entry which is preliminary data.</text>
</comment>
<dbReference type="InterPro" id="IPR036631">
    <property type="entry name" value="MGMT_N_sf"/>
</dbReference>
<dbReference type="CDD" id="cd06445">
    <property type="entry name" value="ATase"/>
    <property type="match status" value="1"/>
</dbReference>
<keyword evidence="7" id="KW-0234">DNA repair</keyword>
<evidence type="ECO:0000256" key="4">
    <source>
        <dbReference type="ARBA" id="ARBA00022763"/>
    </source>
</evidence>
<dbReference type="EMBL" id="BAABFL010000366">
    <property type="protein sequence ID" value="GAA4650141.1"/>
    <property type="molecule type" value="Genomic_DNA"/>
</dbReference>
<comment type="catalytic activity">
    <reaction evidence="8">
        <text>a 6-O-methyl-2'-deoxyguanosine in DNA + L-cysteinyl-[protein] = S-methyl-L-cysteinyl-[protein] + a 2'-deoxyguanosine in DNA</text>
        <dbReference type="Rhea" id="RHEA:24000"/>
        <dbReference type="Rhea" id="RHEA-COMP:10131"/>
        <dbReference type="Rhea" id="RHEA-COMP:10132"/>
        <dbReference type="Rhea" id="RHEA-COMP:11367"/>
        <dbReference type="Rhea" id="RHEA-COMP:11368"/>
        <dbReference type="ChEBI" id="CHEBI:29950"/>
        <dbReference type="ChEBI" id="CHEBI:82612"/>
        <dbReference type="ChEBI" id="CHEBI:85445"/>
        <dbReference type="ChEBI" id="CHEBI:85448"/>
        <dbReference type="EC" id="2.1.1.63"/>
    </reaction>
</comment>
<keyword evidence="2" id="KW-0489">Methyltransferase</keyword>
<dbReference type="PROSITE" id="PS01124">
    <property type="entry name" value="HTH_ARAC_FAMILY_2"/>
    <property type="match status" value="1"/>
</dbReference>
<dbReference type="Pfam" id="PF12833">
    <property type="entry name" value="HTH_18"/>
    <property type="match status" value="1"/>
</dbReference>
<evidence type="ECO:0000259" key="9">
    <source>
        <dbReference type="PROSITE" id="PS01124"/>
    </source>
</evidence>
<dbReference type="Gene3D" id="3.30.160.70">
    <property type="entry name" value="Methylated DNA-protein cysteine methyltransferase domain"/>
    <property type="match status" value="1"/>
</dbReference>
<name>A0ABP8V2I0_9GAMM</name>